<name>A0A238YI74_9FLAO</name>
<accession>A0A238YI74</accession>
<sequence length="36" mass="4182">MSYGLSKTVNLTILILSKLYFVKLRVTFITISDYCH</sequence>
<reference evidence="1 2" key="1">
    <citation type="submission" date="2017-06" db="EMBL/GenBank/DDBJ databases">
        <authorList>
            <person name="Kim H.J."/>
            <person name="Triplett B.A."/>
        </authorList>
    </citation>
    <scope>NUCLEOTIDE SEQUENCE [LARGE SCALE GENOMIC DNA]</scope>
    <source>
        <strain evidence="1 2">DSM 29150</strain>
    </source>
</reference>
<dbReference type="Proteomes" id="UP000198384">
    <property type="component" value="Unassembled WGS sequence"/>
</dbReference>
<dbReference type="EMBL" id="FZNT01000009">
    <property type="protein sequence ID" value="SNR70293.1"/>
    <property type="molecule type" value="Genomic_DNA"/>
</dbReference>
<evidence type="ECO:0000313" key="1">
    <source>
        <dbReference type="EMBL" id="SNR70293.1"/>
    </source>
</evidence>
<evidence type="ECO:0000313" key="2">
    <source>
        <dbReference type="Proteomes" id="UP000198384"/>
    </source>
</evidence>
<protein>
    <submittedName>
        <fullName evidence="1">Uncharacterized protein</fullName>
    </submittedName>
</protein>
<proteinExistence type="predicted"/>
<organism evidence="1 2">
    <name type="scientific">Lutibacter agarilyticus</name>
    <dbReference type="NCBI Taxonomy" id="1109740"/>
    <lineage>
        <taxon>Bacteria</taxon>
        <taxon>Pseudomonadati</taxon>
        <taxon>Bacteroidota</taxon>
        <taxon>Flavobacteriia</taxon>
        <taxon>Flavobacteriales</taxon>
        <taxon>Flavobacteriaceae</taxon>
        <taxon>Lutibacter</taxon>
    </lineage>
</organism>
<keyword evidence="2" id="KW-1185">Reference proteome</keyword>
<gene>
    <name evidence="1" type="ORF">SAMN06265371_10957</name>
</gene>
<dbReference type="AlphaFoldDB" id="A0A238YI74"/>